<feature type="non-terminal residue" evidence="1">
    <location>
        <position position="253"/>
    </location>
</feature>
<evidence type="ECO:0000313" key="1">
    <source>
        <dbReference type="EMBL" id="GAF96867.1"/>
    </source>
</evidence>
<gene>
    <name evidence="1" type="ORF">S01H1_19798</name>
</gene>
<name>X0U932_9ZZZZ</name>
<evidence type="ECO:0008006" key="2">
    <source>
        <dbReference type="Google" id="ProtNLM"/>
    </source>
</evidence>
<dbReference type="SUPFAM" id="SSF52540">
    <property type="entry name" value="P-loop containing nucleoside triphosphate hydrolases"/>
    <property type="match status" value="1"/>
</dbReference>
<dbReference type="Gene3D" id="3.40.50.300">
    <property type="entry name" value="P-loop containing nucleotide triphosphate hydrolases"/>
    <property type="match status" value="1"/>
</dbReference>
<dbReference type="InterPro" id="IPR027417">
    <property type="entry name" value="P-loop_NTPase"/>
</dbReference>
<dbReference type="AlphaFoldDB" id="X0U932"/>
<organism evidence="1">
    <name type="scientific">marine sediment metagenome</name>
    <dbReference type="NCBI Taxonomy" id="412755"/>
    <lineage>
        <taxon>unclassified sequences</taxon>
        <taxon>metagenomes</taxon>
        <taxon>ecological metagenomes</taxon>
    </lineage>
</organism>
<proteinExistence type="predicted"/>
<sequence>MNEAKKELDRVLAENKTTYGIFKLKYFDDFQGFLDDCVDWKEGEHPTDYQYEASYELLECKRYCMRGPHGLGKTALAALAILWFALTRDGLDWKCPTTASVWRQLSKFLWPEVHKWTRQLKWGVIGRGPFIINAELLTLSLKLETGEAFALASNDPSSIEGAHADHILYIFDEAKTIIRETWEAAEGAMSGTGEAMALAISTPGEANGVFYDIHKRKPGYEDWTVRHIKLSECVEAGRVSQMWADLRKKQWGE</sequence>
<comment type="caution">
    <text evidence="1">The sequence shown here is derived from an EMBL/GenBank/DDBJ whole genome shotgun (WGS) entry which is preliminary data.</text>
</comment>
<protein>
    <recommendedName>
        <fullName evidence="2">Phage terminase large subunit N-terminal domain-containing protein</fullName>
    </recommendedName>
</protein>
<reference evidence="1" key="1">
    <citation type="journal article" date="2014" name="Front. Microbiol.">
        <title>High frequency of phylogenetically diverse reductive dehalogenase-homologous genes in deep subseafloor sedimentary metagenomes.</title>
        <authorList>
            <person name="Kawai M."/>
            <person name="Futagami T."/>
            <person name="Toyoda A."/>
            <person name="Takaki Y."/>
            <person name="Nishi S."/>
            <person name="Hori S."/>
            <person name="Arai W."/>
            <person name="Tsubouchi T."/>
            <person name="Morono Y."/>
            <person name="Uchiyama I."/>
            <person name="Ito T."/>
            <person name="Fujiyama A."/>
            <person name="Inagaki F."/>
            <person name="Takami H."/>
        </authorList>
    </citation>
    <scope>NUCLEOTIDE SEQUENCE</scope>
    <source>
        <strain evidence="1">Expedition CK06-06</strain>
    </source>
</reference>
<dbReference type="EMBL" id="BARS01010741">
    <property type="protein sequence ID" value="GAF96867.1"/>
    <property type="molecule type" value="Genomic_DNA"/>
</dbReference>
<accession>X0U932</accession>